<dbReference type="Pfam" id="PF00534">
    <property type="entry name" value="Glycos_transf_1"/>
    <property type="match status" value="1"/>
</dbReference>
<dbReference type="RefSeq" id="WP_377480178.1">
    <property type="nucleotide sequence ID" value="NZ_JBHUOX010000001.1"/>
</dbReference>
<keyword evidence="2" id="KW-0808">Transferase</keyword>
<dbReference type="Proteomes" id="UP001597641">
    <property type="component" value="Unassembled WGS sequence"/>
</dbReference>
<evidence type="ECO:0000313" key="3">
    <source>
        <dbReference type="Proteomes" id="UP001597641"/>
    </source>
</evidence>
<accession>A0ABW6BQ73</accession>
<proteinExistence type="predicted"/>
<sequence length="380" mass="42926">MKVLFISHEATRTGAPLFLLHLCKYLKQNTDLELYFLIKRDGPLSEEFANLGSTFIYQSSVSQSRNIVSRIRNRVVQLAIAKRLRSSIIINKLSRLKLDLIYSNTATNGALLHELAGLNIKVVTHVHELERVMQFFGVANLDFVKQYSSYYISASPSVTRYFEGVVKKKIFEISCFPIHTVPAETASSSLRETLGIPTNAFVVGSAGTVEWRKGWDLFIRLAKDLKQSDAERKVYFVWVGSISDRIKIDLQHELELAGLNHNVLFTGHKDNPIRYYAMFDVFCLMSREEAFGIVAIECALYGMPVICFDKAEGLASFIQDDAGFVIPYLDTNKMAEAIGLLKDNEVVRTGMGKVALKRVKDNYRLEEQGEAVRSFLASIR</sequence>
<feature type="domain" description="Glycosyl transferase family 1" evidence="1">
    <location>
        <begin position="190"/>
        <end position="355"/>
    </location>
</feature>
<organism evidence="2 3">
    <name type="scientific">Pontibacter toksunensis</name>
    <dbReference type="NCBI Taxonomy" id="1332631"/>
    <lineage>
        <taxon>Bacteria</taxon>
        <taxon>Pseudomonadati</taxon>
        <taxon>Bacteroidota</taxon>
        <taxon>Cytophagia</taxon>
        <taxon>Cytophagales</taxon>
        <taxon>Hymenobacteraceae</taxon>
        <taxon>Pontibacter</taxon>
    </lineage>
</organism>
<name>A0ABW6BQ73_9BACT</name>
<evidence type="ECO:0000313" key="2">
    <source>
        <dbReference type="EMBL" id="MFD2999147.1"/>
    </source>
</evidence>
<evidence type="ECO:0000259" key="1">
    <source>
        <dbReference type="Pfam" id="PF00534"/>
    </source>
</evidence>
<comment type="caution">
    <text evidence="2">The sequence shown here is derived from an EMBL/GenBank/DDBJ whole genome shotgun (WGS) entry which is preliminary data.</text>
</comment>
<dbReference type="Gene3D" id="3.40.50.2000">
    <property type="entry name" value="Glycogen Phosphorylase B"/>
    <property type="match status" value="2"/>
</dbReference>
<keyword evidence="3" id="KW-1185">Reference proteome</keyword>
<dbReference type="EMBL" id="JBHUOX010000001">
    <property type="protein sequence ID" value="MFD2999147.1"/>
    <property type="molecule type" value="Genomic_DNA"/>
</dbReference>
<dbReference type="EC" id="2.4.-.-" evidence="2"/>
<dbReference type="CDD" id="cd03801">
    <property type="entry name" value="GT4_PimA-like"/>
    <property type="match status" value="1"/>
</dbReference>
<gene>
    <name evidence="2" type="ORF">ACFS7Z_02155</name>
</gene>
<protein>
    <submittedName>
        <fullName evidence="2">Glycosyltransferase family 4 protein</fullName>
        <ecNumber evidence="2">2.4.-.-</ecNumber>
    </submittedName>
</protein>
<keyword evidence="2" id="KW-0328">Glycosyltransferase</keyword>
<reference evidence="3" key="1">
    <citation type="journal article" date="2019" name="Int. J. Syst. Evol. Microbiol.">
        <title>The Global Catalogue of Microorganisms (GCM) 10K type strain sequencing project: providing services to taxonomists for standard genome sequencing and annotation.</title>
        <authorList>
            <consortium name="The Broad Institute Genomics Platform"/>
            <consortium name="The Broad Institute Genome Sequencing Center for Infectious Disease"/>
            <person name="Wu L."/>
            <person name="Ma J."/>
        </authorList>
    </citation>
    <scope>NUCLEOTIDE SEQUENCE [LARGE SCALE GENOMIC DNA]</scope>
    <source>
        <strain evidence="3">KCTC 23984</strain>
    </source>
</reference>
<dbReference type="PANTHER" id="PTHR12526:SF634">
    <property type="entry name" value="BLL3361 PROTEIN"/>
    <property type="match status" value="1"/>
</dbReference>
<dbReference type="GO" id="GO:0016757">
    <property type="term" value="F:glycosyltransferase activity"/>
    <property type="evidence" value="ECO:0007669"/>
    <property type="project" value="UniProtKB-KW"/>
</dbReference>
<dbReference type="PANTHER" id="PTHR12526">
    <property type="entry name" value="GLYCOSYLTRANSFERASE"/>
    <property type="match status" value="1"/>
</dbReference>
<dbReference type="SUPFAM" id="SSF53756">
    <property type="entry name" value="UDP-Glycosyltransferase/glycogen phosphorylase"/>
    <property type="match status" value="1"/>
</dbReference>
<dbReference type="InterPro" id="IPR001296">
    <property type="entry name" value="Glyco_trans_1"/>
</dbReference>